<dbReference type="GO" id="GO:0005524">
    <property type="term" value="F:ATP binding"/>
    <property type="evidence" value="ECO:0007669"/>
    <property type="project" value="UniProtKB-KW"/>
</dbReference>
<dbReference type="GO" id="GO:0016787">
    <property type="term" value="F:hydrolase activity"/>
    <property type="evidence" value="ECO:0007669"/>
    <property type="project" value="UniProtKB-KW"/>
</dbReference>
<dbReference type="SMART" id="SM00487">
    <property type="entry name" value="DEXDc"/>
    <property type="match status" value="1"/>
</dbReference>
<dbReference type="InterPro" id="IPR052247">
    <property type="entry name" value="Meiotic_Crossover_Helicase"/>
</dbReference>
<dbReference type="GO" id="GO:0043138">
    <property type="term" value="F:3'-5' DNA helicase activity"/>
    <property type="evidence" value="ECO:0007669"/>
    <property type="project" value="UniProtKB-EC"/>
</dbReference>
<feature type="domain" description="Helicase ATP-binding" evidence="5">
    <location>
        <begin position="149"/>
        <end position="333"/>
    </location>
</feature>
<sequence length="707" mass="77305">MDSIPNTRSSHSRSAIGDAGVEEDQADSRFFEEVQSYFAYRQHPVPALDSASVESANTDTTSKYFCAKRPRLPLPATATALRSQLQTTAPVLPAPKPFNYIERPARPPARPAAVSHFDAQMVSVDKLPPEFAAAYSFSHFNRLQSACFSDLFCSSTNLVISAPTASGKTVLMEIAICRLFSTSAGKNCVKALYLAPLTSLCAEKATEWTSQFAQCELRTVQIVGGDASSAQEDSVSALDLFASSQIICTTPEKFVAVTRRLSCTKLTGLLGTTGLILIDECHMVGTTRGGSLELAVSLVRMYANRARIIAVSATVSNIGDVAQWLGSTSNSTDANLPTAASAKTMVFGEEFRPVPLTKVVMGFNCTGPYYQFQRNLDFKLPGIINTHAAGRSVLIFCSTRGATQESCRHLSHNIRQLSNRPMPIHLTSAFTNQQLNERVEQLFVSGSIQILFSTSTLGIGVNMPAYMVIVKGTKGYADNNYAEYTMSEVLQFIGRAGRPHLSTELVRWILGGVHRHEFAAVQDVTRWYLDAICNSGEFDELRITTGQKGVLNELNKSPWIKYKVKGRVQGIGDKALVLLQYGLNCRALPANNNSLRLSLDMNRIVQIAYGLAMCAREWYAERGDVLGVANATVLSRELVAKCAEGSPAVLQQVDGIDPRYSELLWSQGIKSISQLCDTGAREIEHVSNYYVNVEAHCKLCFDEDNLS</sequence>
<evidence type="ECO:0000259" key="5">
    <source>
        <dbReference type="PROSITE" id="PS51192"/>
    </source>
</evidence>
<dbReference type="PANTHER" id="PTHR47835:SF3">
    <property type="entry name" value="HELICASE FOR MEIOSIS 1"/>
    <property type="match status" value="1"/>
</dbReference>
<dbReference type="Pfam" id="PF00271">
    <property type="entry name" value="Helicase_C"/>
    <property type="match status" value="1"/>
</dbReference>
<dbReference type="InterPro" id="IPR014001">
    <property type="entry name" value="Helicase_ATP-bd"/>
</dbReference>
<proteinExistence type="inferred from homology"/>
<dbReference type="Pfam" id="PF00270">
    <property type="entry name" value="DEAD"/>
    <property type="match status" value="1"/>
</dbReference>
<dbReference type="Gene3D" id="1.10.3380.10">
    <property type="entry name" value="Sec63 N-terminal domain-like domain"/>
    <property type="match status" value="1"/>
</dbReference>
<dbReference type="CDD" id="cd18795">
    <property type="entry name" value="SF2_C_Ski2"/>
    <property type="match status" value="1"/>
</dbReference>
<dbReference type="SUPFAM" id="SSF52540">
    <property type="entry name" value="P-loop containing nucleoside triphosphate hydrolases"/>
    <property type="match status" value="1"/>
</dbReference>
<keyword evidence="7" id="KW-0378">Hydrolase</keyword>
<dbReference type="Proteomes" id="UP001150907">
    <property type="component" value="Unassembled WGS sequence"/>
</dbReference>
<protein>
    <submittedName>
        <fullName evidence="7">ATP-dependent DNA helicase MER3</fullName>
        <ecNumber evidence="7">3.6.4.12</ecNumber>
    </submittedName>
</protein>
<name>A0A9W8B9F3_9FUNG</name>
<accession>A0A9W8B9F3</accession>
<dbReference type="AlphaFoldDB" id="A0A9W8B9F3"/>
<dbReference type="Pfam" id="PF02889">
    <property type="entry name" value="Sec63"/>
    <property type="match status" value="1"/>
</dbReference>
<feature type="domain" description="Helicase C-terminal" evidence="6">
    <location>
        <begin position="379"/>
        <end position="555"/>
    </location>
</feature>
<comment type="caution">
    <text evidence="7">The sequence shown here is derived from an EMBL/GenBank/DDBJ whole genome shotgun (WGS) entry which is preliminary data.</text>
</comment>
<dbReference type="EC" id="3.6.4.12" evidence="7"/>
<keyword evidence="3" id="KW-0067">ATP-binding</keyword>
<reference evidence="7" key="1">
    <citation type="submission" date="2022-07" db="EMBL/GenBank/DDBJ databases">
        <title>Phylogenomic reconstructions and comparative analyses of Kickxellomycotina fungi.</title>
        <authorList>
            <person name="Reynolds N.K."/>
            <person name="Stajich J.E."/>
            <person name="Barry K."/>
            <person name="Grigoriev I.V."/>
            <person name="Crous P."/>
            <person name="Smith M.E."/>
        </authorList>
    </citation>
    <scope>NUCLEOTIDE SEQUENCE</scope>
    <source>
        <strain evidence="7">IMI 214461</strain>
    </source>
</reference>
<keyword evidence="8" id="KW-1185">Reference proteome</keyword>
<dbReference type="InterPro" id="IPR004179">
    <property type="entry name" value="Sec63-dom"/>
</dbReference>
<dbReference type="PANTHER" id="PTHR47835">
    <property type="entry name" value="HFM1, ATP DEPENDENT DNA HELICASE HOMOLOG"/>
    <property type="match status" value="1"/>
</dbReference>
<evidence type="ECO:0000256" key="4">
    <source>
        <dbReference type="SAM" id="MobiDB-lite"/>
    </source>
</evidence>
<dbReference type="GO" id="GO:0051321">
    <property type="term" value="P:meiotic cell cycle"/>
    <property type="evidence" value="ECO:0007669"/>
    <property type="project" value="UniProtKB-KW"/>
</dbReference>
<dbReference type="SUPFAM" id="SSF158702">
    <property type="entry name" value="Sec63 N-terminal domain-like"/>
    <property type="match status" value="1"/>
</dbReference>
<gene>
    <name evidence="7" type="primary">HFM1</name>
    <name evidence="7" type="ORF">H4R26_004460</name>
</gene>
<dbReference type="SMART" id="SM00490">
    <property type="entry name" value="HELICc"/>
    <property type="match status" value="1"/>
</dbReference>
<dbReference type="InterPro" id="IPR027417">
    <property type="entry name" value="P-loop_NTPase"/>
</dbReference>
<organism evidence="7 8">
    <name type="scientific">Coemansia thaxteri</name>
    <dbReference type="NCBI Taxonomy" id="2663907"/>
    <lineage>
        <taxon>Eukaryota</taxon>
        <taxon>Fungi</taxon>
        <taxon>Fungi incertae sedis</taxon>
        <taxon>Zoopagomycota</taxon>
        <taxon>Kickxellomycotina</taxon>
        <taxon>Kickxellomycetes</taxon>
        <taxon>Kickxellales</taxon>
        <taxon>Kickxellaceae</taxon>
        <taxon>Coemansia</taxon>
    </lineage>
</organism>
<dbReference type="PROSITE" id="PS51194">
    <property type="entry name" value="HELICASE_CTER"/>
    <property type="match status" value="1"/>
</dbReference>
<keyword evidence="2" id="KW-0547">Nucleotide-binding</keyword>
<dbReference type="GO" id="GO:0003676">
    <property type="term" value="F:nucleic acid binding"/>
    <property type="evidence" value="ECO:0007669"/>
    <property type="project" value="InterPro"/>
</dbReference>
<evidence type="ECO:0000256" key="2">
    <source>
        <dbReference type="ARBA" id="ARBA00022741"/>
    </source>
</evidence>
<evidence type="ECO:0000256" key="3">
    <source>
        <dbReference type="ARBA" id="ARBA00022840"/>
    </source>
</evidence>
<feature type="compositionally biased region" description="Polar residues" evidence="4">
    <location>
        <begin position="1"/>
        <end position="13"/>
    </location>
</feature>
<dbReference type="EMBL" id="JANBQF010000487">
    <property type="protein sequence ID" value="KAJ2000771.1"/>
    <property type="molecule type" value="Genomic_DNA"/>
</dbReference>
<dbReference type="Gene3D" id="3.40.50.300">
    <property type="entry name" value="P-loop containing nucleotide triphosphate hydrolases"/>
    <property type="match status" value="3"/>
</dbReference>
<dbReference type="InterPro" id="IPR001650">
    <property type="entry name" value="Helicase_C-like"/>
</dbReference>
<dbReference type="InterPro" id="IPR011545">
    <property type="entry name" value="DEAD/DEAH_box_helicase_dom"/>
</dbReference>
<evidence type="ECO:0000256" key="1">
    <source>
        <dbReference type="ARBA" id="ARBA00010140"/>
    </source>
</evidence>
<dbReference type="OrthoDB" id="5575at2759"/>
<evidence type="ECO:0000259" key="6">
    <source>
        <dbReference type="PROSITE" id="PS51194"/>
    </source>
</evidence>
<dbReference type="PROSITE" id="PS51192">
    <property type="entry name" value="HELICASE_ATP_BIND_1"/>
    <property type="match status" value="1"/>
</dbReference>
<feature type="region of interest" description="Disordered" evidence="4">
    <location>
        <begin position="1"/>
        <end position="24"/>
    </location>
</feature>
<comment type="similarity">
    <text evidence="1">Belongs to the helicase family. SKI2 subfamily.</text>
</comment>
<keyword evidence="7" id="KW-0347">Helicase</keyword>
<evidence type="ECO:0000313" key="8">
    <source>
        <dbReference type="Proteomes" id="UP001150907"/>
    </source>
</evidence>
<evidence type="ECO:0000313" key="7">
    <source>
        <dbReference type="EMBL" id="KAJ2000771.1"/>
    </source>
</evidence>